<dbReference type="AlphaFoldDB" id="A0A8J7U5H1"/>
<feature type="compositionally biased region" description="Polar residues" evidence="2">
    <location>
        <begin position="770"/>
        <end position="780"/>
    </location>
</feature>
<dbReference type="Pfam" id="PF02225">
    <property type="entry name" value="PA"/>
    <property type="match status" value="1"/>
</dbReference>
<comment type="cofactor">
    <cofactor evidence="1">
        <name>Ca(2+)</name>
        <dbReference type="ChEBI" id="CHEBI:29108"/>
    </cofactor>
</comment>
<dbReference type="GO" id="GO:0006508">
    <property type="term" value="P:proteolysis"/>
    <property type="evidence" value="ECO:0007669"/>
    <property type="project" value="InterPro"/>
</dbReference>
<comment type="caution">
    <text evidence="5">The sequence shown here is derived from an EMBL/GenBank/DDBJ whole genome shotgun (WGS) entry which is preliminary data.</text>
</comment>
<dbReference type="EMBL" id="JAFREP010000027">
    <property type="protein sequence ID" value="MBO1321722.1"/>
    <property type="molecule type" value="Genomic_DNA"/>
</dbReference>
<name>A0A8J7U5H1_9BACT</name>
<feature type="domain" description="PKD" evidence="4">
    <location>
        <begin position="674"/>
        <end position="761"/>
    </location>
</feature>
<dbReference type="Pfam" id="PF04151">
    <property type="entry name" value="PPC"/>
    <property type="match status" value="2"/>
</dbReference>
<accession>A0A8J7U5H1</accession>
<dbReference type="NCBIfam" id="TIGR03296">
    <property type="entry name" value="M6dom_TIGR03296"/>
    <property type="match status" value="1"/>
</dbReference>
<dbReference type="InterPro" id="IPR035986">
    <property type="entry name" value="PKD_dom_sf"/>
</dbReference>
<dbReference type="SUPFAM" id="SSF52025">
    <property type="entry name" value="PA domain"/>
    <property type="match status" value="1"/>
</dbReference>
<dbReference type="InterPro" id="IPR013783">
    <property type="entry name" value="Ig-like_fold"/>
</dbReference>
<dbReference type="InterPro" id="IPR003137">
    <property type="entry name" value="PA_domain"/>
</dbReference>
<dbReference type="CDD" id="cd00146">
    <property type="entry name" value="PKD"/>
    <property type="match status" value="1"/>
</dbReference>
<reference evidence="5" key="1">
    <citation type="submission" date="2021-03" db="EMBL/GenBank/DDBJ databases">
        <authorList>
            <person name="Wang G."/>
        </authorList>
    </citation>
    <scope>NUCLEOTIDE SEQUENCE</scope>
    <source>
        <strain evidence="5">KCTC 12899</strain>
    </source>
</reference>
<organism evidence="5 6">
    <name type="scientific">Acanthopleuribacter pedis</name>
    <dbReference type="NCBI Taxonomy" id="442870"/>
    <lineage>
        <taxon>Bacteria</taxon>
        <taxon>Pseudomonadati</taxon>
        <taxon>Acidobacteriota</taxon>
        <taxon>Holophagae</taxon>
        <taxon>Acanthopleuribacterales</taxon>
        <taxon>Acanthopleuribacteraceae</taxon>
        <taxon>Acanthopleuribacter</taxon>
    </lineage>
</organism>
<dbReference type="Gene3D" id="2.60.40.10">
    <property type="entry name" value="Immunoglobulins"/>
    <property type="match status" value="1"/>
</dbReference>
<keyword evidence="5" id="KW-0482">Metalloprotease</keyword>
<sequence>MLMRFPLWNTVFFAAIFLLSLPAFAGLANPRTTVLVGEPGQEFEVRIVGDEWANYVEKDGYTLVRNPANDHRWEYAVRNRAGQLVPSGFEASLDSQAPEGLAKNVRPVQSYEDLRAQHFPTAYSRGLDHGYARDKNAVNKYEPQQVSGPRNLLFIRVNFSDRALTTTADAWDSMIFDETAGAKTVANYYKDNSFGLIQMQGVPHTNNGEANGILTVSINVEHPNTGRANLSTSEKYAKETAWINAALAEASGHVDFAALDTSGDGSLTLDEAVIYFIVAGYDAASSANEPNVWGHKWSAWRAGDVMAGSVQLPSWALNGELADDGSQHTMGVITHELGHLMCGLPDLYDINSQNAAMGIFSLMASGSWGSEPGEAGGTTPTNMDAWSRYILGWSLPRQPVSGTNTFEAALTDRNTPVLFETNRSYEYFLAENRAPVGWDRGMIPRLSATLSTLTEGSTTIESQAMTYSPTGTVTAVVRDSGLGRVGDFPAASNYIALIERGEISFSDKVKNAKAAGAIGAIVYQSATAEGIVGGTLGAASDTDFVPATGVSRADGQTLNGKTLTLTINGGTWDGGVLIQHVDTTMGTEGRNDINSSANTRQGVTVVEASQIAGSLLTNGGSGGHATHLFSAATASAWTDSTDPSARYYDGSSTGFALYDFSAAGTTMTASTTPSNQAPTAAFSSQVSDLSVSFTNNASDSDGSIASYAWTFGDGNSATSANPSHTYASAGTYTVTLTVTDNDGASDSASASVTVTEPSGGGSGGGASNGELTNGTPVNNLSGAEGEQSVFFIDVPAGASNLSFVTHGGSGDADLYYRYGSEPTTGNYGGRSWASGNGESLSVASPQTGRYYVLINAYRAYAGMTLTVSYDAPSGGGDSGGGDSGSGSATSGSVSPTLAGRASNNYTIDVAGGTIDLSASWSGSGDIDIFLLDPNGNQVASAETSANPENLSYNTNGVTGTYTIRVYNYRSSSKTFTLQVNWMQP</sequence>
<dbReference type="PROSITE" id="PS50093">
    <property type="entry name" value="PKD"/>
    <property type="match status" value="1"/>
</dbReference>
<evidence type="ECO:0000256" key="2">
    <source>
        <dbReference type="SAM" id="MobiDB-lite"/>
    </source>
</evidence>
<evidence type="ECO:0000259" key="4">
    <source>
        <dbReference type="PROSITE" id="PS50093"/>
    </source>
</evidence>
<dbReference type="Pfam" id="PF18911">
    <property type="entry name" value="PKD_4"/>
    <property type="match status" value="1"/>
</dbReference>
<protein>
    <submittedName>
        <fullName evidence="5">M6 family metalloprotease domain-containing protein</fullName>
    </submittedName>
</protein>
<dbReference type="InterPro" id="IPR000601">
    <property type="entry name" value="PKD_dom"/>
</dbReference>
<dbReference type="InterPro" id="IPR007280">
    <property type="entry name" value="Peptidase_C_arc/bac"/>
</dbReference>
<evidence type="ECO:0000313" key="6">
    <source>
        <dbReference type="Proteomes" id="UP000664417"/>
    </source>
</evidence>
<dbReference type="InterPro" id="IPR022409">
    <property type="entry name" value="PKD/Chitinase_dom"/>
</dbReference>
<feature type="chain" id="PRO_5035189551" evidence="3">
    <location>
        <begin position="26"/>
        <end position="984"/>
    </location>
</feature>
<keyword evidence="6" id="KW-1185">Reference proteome</keyword>
<evidence type="ECO:0000256" key="3">
    <source>
        <dbReference type="SAM" id="SignalP"/>
    </source>
</evidence>
<evidence type="ECO:0000313" key="5">
    <source>
        <dbReference type="EMBL" id="MBO1321722.1"/>
    </source>
</evidence>
<dbReference type="SUPFAM" id="SSF49299">
    <property type="entry name" value="PKD domain"/>
    <property type="match status" value="1"/>
</dbReference>
<feature type="compositionally biased region" description="Low complexity" evidence="2">
    <location>
        <begin position="885"/>
        <end position="895"/>
    </location>
</feature>
<evidence type="ECO:0000256" key="1">
    <source>
        <dbReference type="ARBA" id="ARBA00001913"/>
    </source>
</evidence>
<proteinExistence type="predicted"/>
<dbReference type="SMART" id="SM00089">
    <property type="entry name" value="PKD"/>
    <property type="match status" value="1"/>
</dbReference>
<feature type="compositionally biased region" description="Gly residues" evidence="2">
    <location>
        <begin position="758"/>
        <end position="767"/>
    </location>
</feature>
<dbReference type="Proteomes" id="UP000664417">
    <property type="component" value="Unassembled WGS sequence"/>
</dbReference>
<dbReference type="SUPFAM" id="SSF55486">
    <property type="entry name" value="Metalloproteases ('zincins'), catalytic domain"/>
    <property type="match status" value="1"/>
</dbReference>
<dbReference type="Gene3D" id="2.60.120.380">
    <property type="match status" value="2"/>
</dbReference>
<dbReference type="GO" id="GO:0008237">
    <property type="term" value="F:metallopeptidase activity"/>
    <property type="evidence" value="ECO:0007669"/>
    <property type="project" value="UniProtKB-KW"/>
</dbReference>
<feature type="region of interest" description="Disordered" evidence="2">
    <location>
        <begin position="744"/>
        <end position="780"/>
    </location>
</feature>
<keyword evidence="3" id="KW-0732">Signal</keyword>
<dbReference type="RefSeq" id="WP_207861695.1">
    <property type="nucleotide sequence ID" value="NZ_JAFREP010000027.1"/>
</dbReference>
<feature type="compositionally biased region" description="Gly residues" evidence="2">
    <location>
        <begin position="875"/>
        <end position="884"/>
    </location>
</feature>
<keyword evidence="5" id="KW-0645">Protease</keyword>
<dbReference type="Gene3D" id="3.50.30.30">
    <property type="match status" value="1"/>
</dbReference>
<keyword evidence="5" id="KW-0378">Hydrolase</keyword>
<dbReference type="InterPro" id="IPR046450">
    <property type="entry name" value="PA_dom_sf"/>
</dbReference>
<dbReference type="InterPro" id="IPR008757">
    <property type="entry name" value="Peptidase_M6-like_domain"/>
</dbReference>
<feature type="signal peptide" evidence="3">
    <location>
        <begin position="1"/>
        <end position="25"/>
    </location>
</feature>
<gene>
    <name evidence="5" type="ORF">J3U88_24800</name>
</gene>
<feature type="region of interest" description="Disordered" evidence="2">
    <location>
        <begin position="875"/>
        <end position="895"/>
    </location>
</feature>